<feature type="chain" id="PRO_5041333976" description="Protein kinase domain-containing protein" evidence="2">
    <location>
        <begin position="26"/>
        <end position="373"/>
    </location>
</feature>
<accession>A0AA38U9K5</accession>
<dbReference type="EMBL" id="MU806560">
    <property type="protein sequence ID" value="KAJ3834240.1"/>
    <property type="molecule type" value="Genomic_DNA"/>
</dbReference>
<evidence type="ECO:0008006" key="5">
    <source>
        <dbReference type="Google" id="ProtNLM"/>
    </source>
</evidence>
<evidence type="ECO:0000256" key="1">
    <source>
        <dbReference type="SAM" id="MobiDB-lite"/>
    </source>
</evidence>
<dbReference type="AlphaFoldDB" id="A0AA38U9K5"/>
<organism evidence="3 4">
    <name type="scientific">Lentinula raphanica</name>
    <dbReference type="NCBI Taxonomy" id="153919"/>
    <lineage>
        <taxon>Eukaryota</taxon>
        <taxon>Fungi</taxon>
        <taxon>Dikarya</taxon>
        <taxon>Basidiomycota</taxon>
        <taxon>Agaricomycotina</taxon>
        <taxon>Agaricomycetes</taxon>
        <taxon>Agaricomycetidae</taxon>
        <taxon>Agaricales</taxon>
        <taxon>Marasmiineae</taxon>
        <taxon>Omphalotaceae</taxon>
        <taxon>Lentinula</taxon>
    </lineage>
</organism>
<dbReference type="InterPro" id="IPR011009">
    <property type="entry name" value="Kinase-like_dom_sf"/>
</dbReference>
<dbReference type="Proteomes" id="UP001163846">
    <property type="component" value="Unassembled WGS sequence"/>
</dbReference>
<feature type="compositionally biased region" description="Polar residues" evidence="1">
    <location>
        <begin position="30"/>
        <end position="57"/>
    </location>
</feature>
<evidence type="ECO:0000313" key="4">
    <source>
        <dbReference type="Proteomes" id="UP001163846"/>
    </source>
</evidence>
<keyword evidence="2" id="KW-0732">Signal</keyword>
<keyword evidence="4" id="KW-1185">Reference proteome</keyword>
<reference evidence="3" key="1">
    <citation type="submission" date="2022-08" db="EMBL/GenBank/DDBJ databases">
        <authorList>
            <consortium name="DOE Joint Genome Institute"/>
            <person name="Min B."/>
            <person name="Riley R."/>
            <person name="Sierra-Patev S."/>
            <person name="Naranjo-Ortiz M."/>
            <person name="Looney B."/>
            <person name="Konkel Z."/>
            <person name="Slot J.C."/>
            <person name="Sakamoto Y."/>
            <person name="Steenwyk J.L."/>
            <person name="Rokas A."/>
            <person name="Carro J."/>
            <person name="Camarero S."/>
            <person name="Ferreira P."/>
            <person name="Molpeceres G."/>
            <person name="Ruiz-Duenas F.J."/>
            <person name="Serrano A."/>
            <person name="Henrissat B."/>
            <person name="Drula E."/>
            <person name="Hughes K.W."/>
            <person name="Mata J.L."/>
            <person name="Ishikawa N.K."/>
            <person name="Vargas-Isla R."/>
            <person name="Ushijima S."/>
            <person name="Smith C.A."/>
            <person name="Ahrendt S."/>
            <person name="Andreopoulos W."/>
            <person name="He G."/>
            <person name="Labutti K."/>
            <person name="Lipzen A."/>
            <person name="Ng V."/>
            <person name="Sandor L."/>
            <person name="Barry K."/>
            <person name="Martinez A.T."/>
            <person name="Xiao Y."/>
            <person name="Gibbons J.G."/>
            <person name="Terashima K."/>
            <person name="Hibbett D.S."/>
            <person name="Grigoriev I.V."/>
        </authorList>
    </citation>
    <scope>NUCLEOTIDE SEQUENCE</scope>
    <source>
        <strain evidence="3">TFB9207</strain>
    </source>
</reference>
<feature type="compositionally biased region" description="Basic and acidic residues" evidence="1">
    <location>
        <begin position="348"/>
        <end position="360"/>
    </location>
</feature>
<feature type="signal peptide" evidence="2">
    <location>
        <begin position="1"/>
        <end position="25"/>
    </location>
</feature>
<name>A0AA38U9K5_9AGAR</name>
<proteinExistence type="predicted"/>
<protein>
    <recommendedName>
        <fullName evidence="5">Protein kinase domain-containing protein</fullName>
    </recommendedName>
</protein>
<dbReference type="SUPFAM" id="SSF56112">
    <property type="entry name" value="Protein kinase-like (PK-like)"/>
    <property type="match status" value="1"/>
</dbReference>
<gene>
    <name evidence="3" type="ORF">F5878DRAFT_631028</name>
</gene>
<feature type="region of interest" description="Disordered" evidence="1">
    <location>
        <begin position="325"/>
        <end position="360"/>
    </location>
</feature>
<feature type="region of interest" description="Disordered" evidence="1">
    <location>
        <begin position="30"/>
        <end position="61"/>
    </location>
</feature>
<comment type="caution">
    <text evidence="3">The sequence shown here is derived from an EMBL/GenBank/DDBJ whole genome shotgun (WGS) entry which is preliminary data.</text>
</comment>
<sequence length="373" mass="42320">MVLHHSTKWLTIAFATSLFVVTAISNNVGTNQSPDTSPSADVSMAQPSCPNATLSSLSKRDSDADKEAREAFAAEYYGQLQSQTWIQYNEGFHCDGYDTNQEIFMKTDLTTAIKNRIELKVSGNHNEGVFLVHDYKYTRETKIVKLVNISPATADNPYWARSAACEVNALKAFGRWVDAGFVDLPDKQEPVGVIVMDYVKGVTILNTVTWRTGQPAHVKKEYLDDISEKLLDLIYESVIRLRKVFVDIGPSNVLITEVDGTVTVTFVDLGHPGVWPTVEIIHLPTKEDFAKYHWKRWYLLWEYIYMKAGIEIPAKYQWRNQKIVGSRPEDNPRNDAAGISSNSKKAQSSKDVERNGEKTRFWRKLLPSKHRKN</sequence>
<evidence type="ECO:0000256" key="2">
    <source>
        <dbReference type="SAM" id="SignalP"/>
    </source>
</evidence>
<evidence type="ECO:0000313" key="3">
    <source>
        <dbReference type="EMBL" id="KAJ3834240.1"/>
    </source>
</evidence>